<dbReference type="AlphaFoldDB" id="A0A813K2K9"/>
<evidence type="ECO:0000313" key="3">
    <source>
        <dbReference type="Proteomes" id="UP000626109"/>
    </source>
</evidence>
<feature type="region of interest" description="Disordered" evidence="1">
    <location>
        <begin position="81"/>
        <end position="135"/>
    </location>
</feature>
<comment type="caution">
    <text evidence="2">The sequence shown here is derived from an EMBL/GenBank/DDBJ whole genome shotgun (WGS) entry which is preliminary data.</text>
</comment>
<feature type="compositionally biased region" description="Polar residues" evidence="1">
    <location>
        <begin position="1"/>
        <end position="11"/>
    </location>
</feature>
<accession>A0A813K2K9</accession>
<evidence type="ECO:0000256" key="1">
    <source>
        <dbReference type="SAM" id="MobiDB-lite"/>
    </source>
</evidence>
<reference evidence="2" key="1">
    <citation type="submission" date="2021-02" db="EMBL/GenBank/DDBJ databases">
        <authorList>
            <person name="Dougan E. K."/>
            <person name="Rhodes N."/>
            <person name="Thang M."/>
            <person name="Chan C."/>
        </authorList>
    </citation>
    <scope>NUCLEOTIDE SEQUENCE</scope>
</reference>
<name>A0A813K2K9_POLGL</name>
<evidence type="ECO:0000313" key="2">
    <source>
        <dbReference type="EMBL" id="CAE8689907.1"/>
    </source>
</evidence>
<feature type="region of interest" description="Disordered" evidence="1">
    <location>
        <begin position="1"/>
        <end position="64"/>
    </location>
</feature>
<feature type="non-terminal residue" evidence="2">
    <location>
        <position position="1"/>
    </location>
</feature>
<protein>
    <submittedName>
        <fullName evidence="2">Uncharacterized protein</fullName>
    </submittedName>
</protein>
<organism evidence="2 3">
    <name type="scientific">Polarella glacialis</name>
    <name type="common">Dinoflagellate</name>
    <dbReference type="NCBI Taxonomy" id="89957"/>
    <lineage>
        <taxon>Eukaryota</taxon>
        <taxon>Sar</taxon>
        <taxon>Alveolata</taxon>
        <taxon>Dinophyceae</taxon>
        <taxon>Suessiales</taxon>
        <taxon>Suessiaceae</taxon>
        <taxon>Polarella</taxon>
    </lineage>
</organism>
<dbReference type="Proteomes" id="UP000626109">
    <property type="component" value="Unassembled WGS sequence"/>
</dbReference>
<proteinExistence type="predicted"/>
<sequence>MVVKSAPQSLSGEKREAKGSASGAVRPPTTPCRSLTSMLNSFPDRAGAASSSSAKPIAPKPVAAAAALGEDRAEDLLALRPPSAAACSAEEKPKLRRLRPAESRPTASAEVQPASTTSGSTSPANGCPKTTKTARQLKCQRQDESQAVLSPNVQRLLRSAGSAGGAKDLVTSARAMGAMCQIVAAAEFVAATRADGL</sequence>
<gene>
    <name evidence="2" type="ORF">PGLA2088_LOCUS26689</name>
</gene>
<feature type="compositionally biased region" description="Low complexity" evidence="1">
    <location>
        <begin position="46"/>
        <end position="64"/>
    </location>
</feature>
<dbReference type="EMBL" id="CAJNNW010027155">
    <property type="protein sequence ID" value="CAE8689907.1"/>
    <property type="molecule type" value="Genomic_DNA"/>
</dbReference>
<feature type="compositionally biased region" description="Polar residues" evidence="1">
    <location>
        <begin position="31"/>
        <end position="40"/>
    </location>
</feature>